<dbReference type="SMART" id="SM00717">
    <property type="entry name" value="SANT"/>
    <property type="match status" value="1"/>
</dbReference>
<dbReference type="GO" id="GO:0005634">
    <property type="term" value="C:nucleus"/>
    <property type="evidence" value="ECO:0007669"/>
    <property type="project" value="UniProtKB-SubCell"/>
</dbReference>
<evidence type="ECO:0000256" key="2">
    <source>
        <dbReference type="ARBA" id="ARBA00023015"/>
    </source>
</evidence>
<sequence length="147" mass="17088">MVCGVHSDWSREEDKIFERALAVYDQETPDRWQNVASMVTGRSVDEIKRHYEILVEDLNFIESDMIQIPNYVMSDPGERRCKKQEEAAGWTEKEQRYSYTSILVLIVPACLYLEEKEEEAQQATQLDEYEGCVDDIISVIVTSKRVS</sequence>
<evidence type="ECO:0000256" key="1">
    <source>
        <dbReference type="ARBA" id="ARBA00004123"/>
    </source>
</evidence>
<comment type="caution">
    <text evidence="6">The sequence shown here is derived from an EMBL/GenBank/DDBJ whole genome shotgun (WGS) entry which is preliminary data.</text>
</comment>
<evidence type="ECO:0000256" key="3">
    <source>
        <dbReference type="ARBA" id="ARBA00023163"/>
    </source>
</evidence>
<comment type="subcellular location">
    <subcellularLocation>
        <location evidence="1">Nucleus</location>
    </subcellularLocation>
</comment>
<dbReference type="STRING" id="337451.A0A443NXV8"/>
<dbReference type="InterPro" id="IPR044636">
    <property type="entry name" value="RADIALIS-like"/>
</dbReference>
<dbReference type="SUPFAM" id="SSF46689">
    <property type="entry name" value="Homeodomain-like"/>
    <property type="match status" value="1"/>
</dbReference>
<dbReference type="PANTHER" id="PTHR43952">
    <property type="entry name" value="MYB FAMILY TRANSCRIPTION FACTOR-RELATED"/>
    <property type="match status" value="1"/>
</dbReference>
<dbReference type="Pfam" id="PF23082">
    <property type="entry name" value="Myb_DNA-binding_2"/>
    <property type="match status" value="1"/>
</dbReference>
<dbReference type="OrthoDB" id="118550at2759"/>
<gene>
    <name evidence="6" type="ORF">CKAN_01207500</name>
</gene>
<evidence type="ECO:0000259" key="5">
    <source>
        <dbReference type="PROSITE" id="PS50090"/>
    </source>
</evidence>
<dbReference type="FunFam" id="1.10.10.60:FF:000154">
    <property type="entry name" value="Transcription factor SRM1"/>
    <property type="match status" value="1"/>
</dbReference>
<protein>
    <submittedName>
        <fullName evidence="6">Protein RADIALIS-like protein 3 isoform X2</fullName>
    </submittedName>
</protein>
<dbReference type="AlphaFoldDB" id="A0A443NXV8"/>
<dbReference type="Proteomes" id="UP000283530">
    <property type="component" value="Unassembled WGS sequence"/>
</dbReference>
<keyword evidence="7" id="KW-1185">Reference proteome</keyword>
<evidence type="ECO:0000313" key="7">
    <source>
        <dbReference type="Proteomes" id="UP000283530"/>
    </source>
</evidence>
<keyword evidence="4" id="KW-0539">Nucleus</keyword>
<dbReference type="PANTHER" id="PTHR43952:SF99">
    <property type="entry name" value="PROTEIN RADIALIS-LIKE 4 ISOFORM X1"/>
    <property type="match status" value="1"/>
</dbReference>
<evidence type="ECO:0000313" key="6">
    <source>
        <dbReference type="EMBL" id="RWR83322.1"/>
    </source>
</evidence>
<name>A0A443NXV8_9MAGN</name>
<dbReference type="InterPro" id="IPR009057">
    <property type="entry name" value="Homeodomain-like_sf"/>
</dbReference>
<organism evidence="6 7">
    <name type="scientific">Cinnamomum micranthum f. kanehirae</name>
    <dbReference type="NCBI Taxonomy" id="337451"/>
    <lineage>
        <taxon>Eukaryota</taxon>
        <taxon>Viridiplantae</taxon>
        <taxon>Streptophyta</taxon>
        <taxon>Embryophyta</taxon>
        <taxon>Tracheophyta</taxon>
        <taxon>Spermatophyta</taxon>
        <taxon>Magnoliopsida</taxon>
        <taxon>Magnoliidae</taxon>
        <taxon>Laurales</taxon>
        <taxon>Lauraceae</taxon>
        <taxon>Cinnamomum</taxon>
    </lineage>
</organism>
<dbReference type="PROSITE" id="PS50090">
    <property type="entry name" value="MYB_LIKE"/>
    <property type="match status" value="1"/>
</dbReference>
<accession>A0A443NXV8</accession>
<proteinExistence type="predicted"/>
<dbReference type="Gene3D" id="1.10.10.60">
    <property type="entry name" value="Homeodomain-like"/>
    <property type="match status" value="1"/>
</dbReference>
<dbReference type="GO" id="GO:0003700">
    <property type="term" value="F:DNA-binding transcription factor activity"/>
    <property type="evidence" value="ECO:0007669"/>
    <property type="project" value="InterPro"/>
</dbReference>
<dbReference type="EMBL" id="QPKB01000004">
    <property type="protein sequence ID" value="RWR83322.1"/>
    <property type="molecule type" value="Genomic_DNA"/>
</dbReference>
<keyword evidence="3" id="KW-0804">Transcription</keyword>
<evidence type="ECO:0000256" key="4">
    <source>
        <dbReference type="ARBA" id="ARBA00023242"/>
    </source>
</evidence>
<feature type="domain" description="Myb-like" evidence="5">
    <location>
        <begin position="7"/>
        <end position="55"/>
    </location>
</feature>
<reference evidence="6 7" key="1">
    <citation type="journal article" date="2019" name="Nat. Plants">
        <title>Stout camphor tree genome fills gaps in understanding of flowering plant genome evolution.</title>
        <authorList>
            <person name="Chaw S.M."/>
            <person name="Liu Y.C."/>
            <person name="Wu Y.W."/>
            <person name="Wang H.Y."/>
            <person name="Lin C.I."/>
            <person name="Wu C.S."/>
            <person name="Ke H.M."/>
            <person name="Chang L.Y."/>
            <person name="Hsu C.Y."/>
            <person name="Yang H.T."/>
            <person name="Sudianto E."/>
            <person name="Hsu M.H."/>
            <person name="Wu K.P."/>
            <person name="Wang L.N."/>
            <person name="Leebens-Mack J.H."/>
            <person name="Tsai I.J."/>
        </authorList>
    </citation>
    <scope>NUCLEOTIDE SEQUENCE [LARGE SCALE GENOMIC DNA]</scope>
    <source>
        <strain evidence="7">cv. Chaw 1501</strain>
        <tissue evidence="6">Young leaves</tissue>
    </source>
</reference>
<dbReference type="CDD" id="cd00167">
    <property type="entry name" value="SANT"/>
    <property type="match status" value="1"/>
</dbReference>
<dbReference type="InterPro" id="IPR001005">
    <property type="entry name" value="SANT/Myb"/>
</dbReference>
<keyword evidence="2" id="KW-0805">Transcription regulation</keyword>